<dbReference type="RefSeq" id="WP_182214490.1">
    <property type="nucleotide sequence ID" value="NZ_JACEZS010000002.1"/>
</dbReference>
<dbReference type="Gene3D" id="3.30.565.10">
    <property type="entry name" value="Histidine kinase-like ATPase, C-terminal domain"/>
    <property type="match status" value="1"/>
</dbReference>
<keyword evidence="4 7" id="KW-0597">Phosphoprotein</keyword>
<dbReference type="PROSITE" id="PS50109">
    <property type="entry name" value="HIS_KIN"/>
    <property type="match status" value="1"/>
</dbReference>
<keyword evidence="12" id="KW-1185">Reference proteome</keyword>
<sequence>MNEPGNRPRILIVDDEAAHMQALCSTLRDHGYDTRGYDTGQAALDALQPGDYDLLLADLMMPGMDGITLVQAARAIDPDLASIIMTGEGSIASAVRAMKVGALDYIIKPFKVSTILPVLARALETRMLRLENAKLERQLRAHAAEMDALNKDLELARQQAERANQEKSTFLSHMSHELRTPLNAILGFAQILTSDKLPSTPDEKQAFARHILQAGRHLLTLINEVLDLAKIESGAMTLSLEPVALARVFQECQAMIQPLATRRGIELRFPARAPAHVLADRTRLKQVLINLLSNAVKYNRERGTVALDCVAAQPGRVRIAVRDTGAGLTAAQLELIFQPFNRLGQEGSAEEGTGIGLALTKRLMEAMRGQIGVASMVGVGSTFWIELPATDASVAVAPELVAFTPVAPVAPVPDMLAATPPAARAEPAATPAVAAPDGGHTLLYVEDNPANLQLIADLLRLRRGSAGPCALLSATGGEQGLELARQHRPHLILMDIHLNGMDGLETRRRLLADPATAHIPVIAISASAMPEQVRHNMAAGFFRYLTKPIDVAAFTEAVDSALRLTPAIREERDDTAIGATLDR</sequence>
<evidence type="ECO:0000256" key="4">
    <source>
        <dbReference type="ARBA" id="ARBA00022553"/>
    </source>
</evidence>
<dbReference type="Pfam" id="PF02518">
    <property type="entry name" value="HATPase_c"/>
    <property type="match status" value="1"/>
</dbReference>
<evidence type="ECO:0000256" key="5">
    <source>
        <dbReference type="ARBA" id="ARBA00022679"/>
    </source>
</evidence>
<dbReference type="EC" id="2.7.13.3" evidence="3"/>
<dbReference type="EMBL" id="JACEZS010000002">
    <property type="protein sequence ID" value="MBA5604599.1"/>
    <property type="molecule type" value="Genomic_DNA"/>
</dbReference>
<dbReference type="GO" id="GO:0000155">
    <property type="term" value="F:phosphorelay sensor kinase activity"/>
    <property type="evidence" value="ECO:0007669"/>
    <property type="project" value="InterPro"/>
</dbReference>
<evidence type="ECO:0000256" key="6">
    <source>
        <dbReference type="ARBA" id="ARBA00022777"/>
    </source>
</evidence>
<dbReference type="GO" id="GO:0009927">
    <property type="term" value="F:histidine phosphotransfer kinase activity"/>
    <property type="evidence" value="ECO:0007669"/>
    <property type="project" value="TreeGrafter"/>
</dbReference>
<dbReference type="Pfam" id="PF00512">
    <property type="entry name" value="HisKA"/>
    <property type="match status" value="1"/>
</dbReference>
<dbReference type="CDD" id="cd00082">
    <property type="entry name" value="HisKA"/>
    <property type="match status" value="1"/>
</dbReference>
<dbReference type="PRINTS" id="PR00344">
    <property type="entry name" value="BCTRLSENSOR"/>
</dbReference>
<dbReference type="CDD" id="cd16922">
    <property type="entry name" value="HATPase_EvgS-ArcB-TorS-like"/>
    <property type="match status" value="1"/>
</dbReference>
<dbReference type="InterPro" id="IPR004358">
    <property type="entry name" value="Sig_transdc_His_kin-like_C"/>
</dbReference>
<dbReference type="PROSITE" id="PS50110">
    <property type="entry name" value="RESPONSE_REGULATORY"/>
    <property type="match status" value="2"/>
</dbReference>
<dbReference type="Pfam" id="PF00072">
    <property type="entry name" value="Response_reg"/>
    <property type="match status" value="2"/>
</dbReference>
<feature type="coiled-coil region" evidence="8">
    <location>
        <begin position="125"/>
        <end position="166"/>
    </location>
</feature>
<keyword evidence="6" id="KW-0418">Kinase</keyword>
<dbReference type="SUPFAM" id="SSF52172">
    <property type="entry name" value="CheY-like"/>
    <property type="match status" value="2"/>
</dbReference>
<feature type="domain" description="Response regulatory" evidence="10">
    <location>
        <begin position="9"/>
        <end position="123"/>
    </location>
</feature>
<feature type="domain" description="Histidine kinase" evidence="9">
    <location>
        <begin position="173"/>
        <end position="391"/>
    </location>
</feature>
<protein>
    <recommendedName>
        <fullName evidence="3">histidine kinase</fullName>
        <ecNumber evidence="3">2.7.13.3</ecNumber>
    </recommendedName>
</protein>
<keyword evidence="8" id="KW-0175">Coiled coil</keyword>
<comment type="catalytic activity">
    <reaction evidence="1">
        <text>ATP + protein L-histidine = ADP + protein N-phospho-L-histidine.</text>
        <dbReference type="EC" id="2.7.13.3"/>
    </reaction>
</comment>
<dbReference type="GO" id="GO:0005886">
    <property type="term" value="C:plasma membrane"/>
    <property type="evidence" value="ECO:0007669"/>
    <property type="project" value="UniProtKB-SubCell"/>
</dbReference>
<name>A0A7W2EEQ9_9BURK</name>
<evidence type="ECO:0000256" key="1">
    <source>
        <dbReference type="ARBA" id="ARBA00000085"/>
    </source>
</evidence>
<dbReference type="Proteomes" id="UP000566711">
    <property type="component" value="Unassembled WGS sequence"/>
</dbReference>
<dbReference type="FunFam" id="3.30.565.10:FF:000006">
    <property type="entry name" value="Sensor histidine kinase WalK"/>
    <property type="match status" value="1"/>
</dbReference>
<evidence type="ECO:0000259" key="10">
    <source>
        <dbReference type="PROSITE" id="PS50110"/>
    </source>
</evidence>
<dbReference type="SUPFAM" id="SSF55874">
    <property type="entry name" value="ATPase domain of HSP90 chaperone/DNA topoisomerase II/histidine kinase"/>
    <property type="match status" value="1"/>
</dbReference>
<keyword evidence="5" id="KW-0808">Transferase</keyword>
<dbReference type="AlphaFoldDB" id="A0A7W2EEQ9"/>
<feature type="modified residue" description="4-aspartylphosphate" evidence="7">
    <location>
        <position position="58"/>
    </location>
</feature>
<accession>A0A7W2EEQ9</accession>
<comment type="subcellular location">
    <subcellularLocation>
        <location evidence="2">Cell inner membrane</location>
        <topology evidence="2">Multi-pass membrane protein</topology>
    </subcellularLocation>
</comment>
<evidence type="ECO:0000256" key="3">
    <source>
        <dbReference type="ARBA" id="ARBA00012438"/>
    </source>
</evidence>
<dbReference type="Gene3D" id="1.10.287.130">
    <property type="match status" value="1"/>
</dbReference>
<proteinExistence type="predicted"/>
<comment type="caution">
    <text evidence="11">The sequence shown here is derived from an EMBL/GenBank/DDBJ whole genome shotgun (WGS) entry which is preliminary data.</text>
</comment>
<organism evidence="11 12">
    <name type="scientific">Rugamonas fusca</name>
    <dbReference type="NCBI Taxonomy" id="2758568"/>
    <lineage>
        <taxon>Bacteria</taxon>
        <taxon>Pseudomonadati</taxon>
        <taxon>Pseudomonadota</taxon>
        <taxon>Betaproteobacteria</taxon>
        <taxon>Burkholderiales</taxon>
        <taxon>Oxalobacteraceae</taxon>
        <taxon>Telluria group</taxon>
        <taxon>Rugamonas</taxon>
    </lineage>
</organism>
<dbReference type="InterPro" id="IPR036890">
    <property type="entry name" value="HATPase_C_sf"/>
</dbReference>
<evidence type="ECO:0000256" key="7">
    <source>
        <dbReference type="PROSITE-ProRule" id="PRU00169"/>
    </source>
</evidence>
<dbReference type="PANTHER" id="PTHR43047:SF72">
    <property type="entry name" value="OSMOSENSING HISTIDINE PROTEIN KINASE SLN1"/>
    <property type="match status" value="1"/>
</dbReference>
<dbReference type="InterPro" id="IPR003594">
    <property type="entry name" value="HATPase_dom"/>
</dbReference>
<evidence type="ECO:0000313" key="11">
    <source>
        <dbReference type="EMBL" id="MBA5604599.1"/>
    </source>
</evidence>
<dbReference type="SUPFAM" id="SSF47384">
    <property type="entry name" value="Homodimeric domain of signal transducing histidine kinase"/>
    <property type="match status" value="1"/>
</dbReference>
<evidence type="ECO:0000259" key="9">
    <source>
        <dbReference type="PROSITE" id="PS50109"/>
    </source>
</evidence>
<gene>
    <name evidence="11" type="ORF">H3H36_04385</name>
</gene>
<feature type="modified residue" description="4-aspartylphosphate" evidence="7">
    <location>
        <position position="495"/>
    </location>
</feature>
<evidence type="ECO:0000256" key="8">
    <source>
        <dbReference type="SAM" id="Coils"/>
    </source>
</evidence>
<dbReference type="InterPro" id="IPR005467">
    <property type="entry name" value="His_kinase_dom"/>
</dbReference>
<reference evidence="11 12" key="1">
    <citation type="submission" date="2020-07" db="EMBL/GenBank/DDBJ databases">
        <title>Novel species isolated from subtropical streams in China.</title>
        <authorList>
            <person name="Lu H."/>
        </authorList>
    </citation>
    <scope>NUCLEOTIDE SEQUENCE [LARGE SCALE GENOMIC DNA]</scope>
    <source>
        <strain evidence="11 12">FT3S</strain>
    </source>
</reference>
<dbReference type="InterPro" id="IPR036097">
    <property type="entry name" value="HisK_dim/P_sf"/>
</dbReference>
<dbReference type="InterPro" id="IPR011006">
    <property type="entry name" value="CheY-like_superfamily"/>
</dbReference>
<evidence type="ECO:0000256" key="2">
    <source>
        <dbReference type="ARBA" id="ARBA00004429"/>
    </source>
</evidence>
<dbReference type="SMART" id="SM00388">
    <property type="entry name" value="HisKA"/>
    <property type="match status" value="1"/>
</dbReference>
<dbReference type="PANTHER" id="PTHR43047">
    <property type="entry name" value="TWO-COMPONENT HISTIDINE PROTEIN KINASE"/>
    <property type="match status" value="1"/>
</dbReference>
<evidence type="ECO:0000313" key="12">
    <source>
        <dbReference type="Proteomes" id="UP000566711"/>
    </source>
</evidence>
<feature type="domain" description="Response regulatory" evidence="10">
    <location>
        <begin position="441"/>
        <end position="562"/>
    </location>
</feature>
<dbReference type="Gene3D" id="3.40.50.2300">
    <property type="match status" value="2"/>
</dbReference>
<dbReference type="InterPro" id="IPR003661">
    <property type="entry name" value="HisK_dim/P_dom"/>
</dbReference>
<dbReference type="InterPro" id="IPR001789">
    <property type="entry name" value="Sig_transdc_resp-reg_receiver"/>
</dbReference>
<dbReference type="SMART" id="SM00387">
    <property type="entry name" value="HATPase_c"/>
    <property type="match status" value="1"/>
</dbReference>
<dbReference type="SMART" id="SM00448">
    <property type="entry name" value="REC"/>
    <property type="match status" value="2"/>
</dbReference>